<dbReference type="PROSITE" id="PS51257">
    <property type="entry name" value="PROKAR_LIPOPROTEIN"/>
    <property type="match status" value="1"/>
</dbReference>
<proteinExistence type="predicted"/>
<gene>
    <name evidence="1" type="ORF">AWOD_I_1905</name>
</gene>
<reference evidence="2" key="1">
    <citation type="submission" date="2014-09" db="EMBL/GenBank/DDBJ databases">
        <authorList>
            <person name="Hjerde E."/>
        </authorList>
    </citation>
    <scope>NUCLEOTIDE SEQUENCE [LARGE SCALE GENOMIC DNA]</scope>
    <source>
        <strain evidence="2">06/09/139</strain>
    </source>
</reference>
<dbReference type="AlphaFoldDB" id="A0A090IU90"/>
<name>A0A090IU90_9GAMM</name>
<protein>
    <submittedName>
        <fullName evidence="1">Putative lipoprotein</fullName>
    </submittedName>
</protein>
<dbReference type="GeneID" id="28541482"/>
<dbReference type="OrthoDB" id="5817001at2"/>
<dbReference type="KEGG" id="awd:AWOD_I_1905"/>
<keyword evidence="2" id="KW-1185">Reference proteome</keyword>
<evidence type="ECO:0000313" key="2">
    <source>
        <dbReference type="Proteomes" id="UP000032427"/>
    </source>
</evidence>
<accession>A0A090IU90</accession>
<dbReference type="HOGENOM" id="CLU_1905886_0_0_6"/>
<dbReference type="Proteomes" id="UP000032427">
    <property type="component" value="Chromosome 1"/>
</dbReference>
<evidence type="ECO:0000313" key="1">
    <source>
        <dbReference type="EMBL" id="CED71970.1"/>
    </source>
</evidence>
<dbReference type="EMBL" id="LN554846">
    <property type="protein sequence ID" value="CED71970.1"/>
    <property type="molecule type" value="Genomic_DNA"/>
</dbReference>
<organism evidence="1 2">
    <name type="scientific">Aliivibrio wodanis</name>
    <dbReference type="NCBI Taxonomy" id="80852"/>
    <lineage>
        <taxon>Bacteria</taxon>
        <taxon>Pseudomonadati</taxon>
        <taxon>Pseudomonadota</taxon>
        <taxon>Gammaproteobacteria</taxon>
        <taxon>Vibrionales</taxon>
        <taxon>Vibrionaceae</taxon>
        <taxon>Aliivibrio</taxon>
    </lineage>
</organism>
<dbReference type="PATRIC" id="fig|80852.17.peg.1970"/>
<sequence>MNKKLLLPLLFSIVLVGCEDANEAIDKAQDAANKAVDIAQSKLESVDFSELNIEQFGDAAVSATEFSESIDEALNADYSNPEALIEVKEHIANAYSCLVEASSESTAEGLVNKVMATISNEQAQSLIEKGVERAQDMQECVM</sequence>
<keyword evidence="1" id="KW-0449">Lipoprotein</keyword>